<feature type="compositionally biased region" description="Acidic residues" evidence="1">
    <location>
        <begin position="77"/>
        <end position="89"/>
    </location>
</feature>
<sequence length="89" mass="10352">MLLKDEKSFREKRSDFRHRIVDAFYDRIPADVVEHVGNANKEVIFAVEGLFNGVIKRIDNRVEKTKVRQAKKSKGEDPDDFEDTDNDAK</sequence>
<dbReference type="EMBL" id="SGBC01000001">
    <property type="protein sequence ID" value="RZD17134.1"/>
    <property type="molecule type" value="Genomic_DNA"/>
</dbReference>
<reference evidence="2 3" key="1">
    <citation type="journal article" date="2019" name="ISME J.">
        <title>Insights into ecological role of a new deltaproteobacterial order Candidatus Acidulodesulfobacterales by metagenomics and metatranscriptomics.</title>
        <authorList>
            <person name="Tan S."/>
            <person name="Liu J."/>
            <person name="Fang Y."/>
            <person name="Hedlund B.P."/>
            <person name="Lian Z.H."/>
            <person name="Huang L.Y."/>
            <person name="Li J.T."/>
            <person name="Huang L.N."/>
            <person name="Li W.J."/>
            <person name="Jiang H.C."/>
            <person name="Dong H.L."/>
            <person name="Shu W.S."/>
        </authorList>
    </citation>
    <scope>NUCLEOTIDE SEQUENCE [LARGE SCALE GENOMIC DNA]</scope>
    <source>
        <strain evidence="2">AP2</strain>
    </source>
</reference>
<evidence type="ECO:0000313" key="2">
    <source>
        <dbReference type="EMBL" id="RZD17134.1"/>
    </source>
</evidence>
<dbReference type="Proteomes" id="UP000316562">
    <property type="component" value="Unassembled WGS sequence"/>
</dbReference>
<evidence type="ECO:0000313" key="3">
    <source>
        <dbReference type="Proteomes" id="UP000316562"/>
    </source>
</evidence>
<organism evidence="2 3">
    <name type="scientific">Acididesulfobacter guangdongensis</name>
    <dbReference type="NCBI Taxonomy" id="2597225"/>
    <lineage>
        <taxon>Bacteria</taxon>
        <taxon>Deltaproteobacteria</taxon>
        <taxon>Candidatus Acidulodesulfobacterales</taxon>
        <taxon>Candidatus Acididesulfobacter</taxon>
    </lineage>
</organism>
<gene>
    <name evidence="2" type="ORF">EVJ46_02590</name>
</gene>
<dbReference type="AlphaFoldDB" id="A0A519BIP3"/>
<comment type="caution">
    <text evidence="2">The sequence shown here is derived from an EMBL/GenBank/DDBJ whole genome shotgun (WGS) entry which is preliminary data.</text>
</comment>
<accession>A0A519BIP3</accession>
<protein>
    <submittedName>
        <fullName evidence="2">Uncharacterized protein</fullName>
    </submittedName>
</protein>
<evidence type="ECO:0000256" key="1">
    <source>
        <dbReference type="SAM" id="MobiDB-lite"/>
    </source>
</evidence>
<proteinExistence type="predicted"/>
<feature type="region of interest" description="Disordered" evidence="1">
    <location>
        <begin position="65"/>
        <end position="89"/>
    </location>
</feature>
<name>A0A519BIP3_ACIG2</name>